<comment type="caution">
    <text evidence="1">The sequence shown here is derived from an EMBL/GenBank/DDBJ whole genome shotgun (WGS) entry which is preliminary data.</text>
</comment>
<accession>A0A2V3IRK0</accession>
<organism evidence="1 2">
    <name type="scientific">Gracilariopsis chorda</name>
    <dbReference type="NCBI Taxonomy" id="448386"/>
    <lineage>
        <taxon>Eukaryota</taxon>
        <taxon>Rhodophyta</taxon>
        <taxon>Florideophyceae</taxon>
        <taxon>Rhodymeniophycidae</taxon>
        <taxon>Gracilariales</taxon>
        <taxon>Gracilariaceae</taxon>
        <taxon>Gracilariopsis</taxon>
    </lineage>
</organism>
<dbReference type="Proteomes" id="UP000247409">
    <property type="component" value="Unassembled WGS sequence"/>
</dbReference>
<dbReference type="Gene3D" id="1.20.58.2220">
    <property type="entry name" value="Formin, FH2 domain"/>
    <property type="match status" value="1"/>
</dbReference>
<protein>
    <submittedName>
        <fullName evidence="1">Uncharacterized protein</fullName>
    </submittedName>
</protein>
<dbReference type="AlphaFoldDB" id="A0A2V3IRK0"/>
<gene>
    <name evidence="1" type="ORF">BWQ96_06473</name>
</gene>
<reference evidence="1 2" key="1">
    <citation type="journal article" date="2018" name="Mol. Biol. Evol.">
        <title>Analysis of the draft genome of the red seaweed Gracilariopsis chorda provides insights into genome size evolution in Rhodophyta.</title>
        <authorList>
            <person name="Lee J."/>
            <person name="Yang E.C."/>
            <person name="Graf L."/>
            <person name="Yang J.H."/>
            <person name="Qiu H."/>
            <person name="Zel Zion U."/>
            <person name="Chan C.X."/>
            <person name="Stephens T.G."/>
            <person name="Weber A.P.M."/>
            <person name="Boo G.H."/>
            <person name="Boo S.M."/>
            <person name="Kim K.M."/>
            <person name="Shin Y."/>
            <person name="Jung M."/>
            <person name="Lee S.J."/>
            <person name="Yim H.S."/>
            <person name="Lee J.H."/>
            <person name="Bhattacharya D."/>
            <person name="Yoon H.S."/>
        </authorList>
    </citation>
    <scope>NUCLEOTIDE SEQUENCE [LARGE SCALE GENOMIC DNA]</scope>
    <source>
        <strain evidence="1 2">SKKU-2015</strain>
        <tissue evidence="1">Whole body</tissue>
    </source>
</reference>
<dbReference type="EMBL" id="NBIV01000111">
    <property type="protein sequence ID" value="PXF43780.1"/>
    <property type="molecule type" value="Genomic_DNA"/>
</dbReference>
<dbReference type="OrthoDB" id="410721at2759"/>
<dbReference type="SUPFAM" id="SSF101447">
    <property type="entry name" value="Formin homology 2 domain (FH2 domain)"/>
    <property type="match status" value="1"/>
</dbReference>
<dbReference type="InterPro" id="IPR042201">
    <property type="entry name" value="FH2_Formin_sf"/>
</dbReference>
<proteinExistence type="predicted"/>
<name>A0A2V3IRK0_9FLOR</name>
<keyword evidence="2" id="KW-1185">Reference proteome</keyword>
<evidence type="ECO:0000313" key="1">
    <source>
        <dbReference type="EMBL" id="PXF43780.1"/>
    </source>
</evidence>
<sequence length="134" mass="15421">MPTLWQSKELSFEAIGQELQALLESLTSMSELIRQIGEDQTLATVKEVIEVFAENSTKIREEIVSLTGLMIHKLQSMMQHFEGRNKMKLGPQKDILRMLHEFASDIDESLVRGKERSERARKQVANVSWFSPFI</sequence>
<evidence type="ECO:0000313" key="2">
    <source>
        <dbReference type="Proteomes" id="UP000247409"/>
    </source>
</evidence>